<proteinExistence type="predicted"/>
<dbReference type="Proteomes" id="UP001148838">
    <property type="component" value="Unassembled WGS sequence"/>
</dbReference>
<reference evidence="1 2" key="1">
    <citation type="journal article" date="2022" name="Allergy">
        <title>Genome assembly and annotation of Periplaneta americana reveal a comprehensive cockroach allergen profile.</title>
        <authorList>
            <person name="Wang L."/>
            <person name="Xiong Q."/>
            <person name="Saelim N."/>
            <person name="Wang L."/>
            <person name="Nong W."/>
            <person name="Wan A.T."/>
            <person name="Shi M."/>
            <person name="Liu X."/>
            <person name="Cao Q."/>
            <person name="Hui J.H.L."/>
            <person name="Sookrung N."/>
            <person name="Leung T.F."/>
            <person name="Tungtrongchitr A."/>
            <person name="Tsui S.K.W."/>
        </authorList>
    </citation>
    <scope>NUCLEOTIDE SEQUENCE [LARGE SCALE GENOMIC DNA]</scope>
    <source>
        <strain evidence="1">PWHHKU_190912</strain>
    </source>
</reference>
<feature type="non-terminal residue" evidence="1">
    <location>
        <position position="1"/>
    </location>
</feature>
<dbReference type="EMBL" id="JAJSOF020000037">
    <property type="protein sequence ID" value="KAJ4428640.1"/>
    <property type="molecule type" value="Genomic_DNA"/>
</dbReference>
<evidence type="ECO:0000313" key="1">
    <source>
        <dbReference type="EMBL" id="KAJ4428640.1"/>
    </source>
</evidence>
<evidence type="ECO:0000313" key="2">
    <source>
        <dbReference type="Proteomes" id="UP001148838"/>
    </source>
</evidence>
<name>A0ABQ8S4G5_PERAM</name>
<keyword evidence="2" id="KW-1185">Reference proteome</keyword>
<accession>A0ABQ8S4G5</accession>
<organism evidence="1 2">
    <name type="scientific">Periplaneta americana</name>
    <name type="common">American cockroach</name>
    <name type="synonym">Blatta americana</name>
    <dbReference type="NCBI Taxonomy" id="6978"/>
    <lineage>
        <taxon>Eukaryota</taxon>
        <taxon>Metazoa</taxon>
        <taxon>Ecdysozoa</taxon>
        <taxon>Arthropoda</taxon>
        <taxon>Hexapoda</taxon>
        <taxon>Insecta</taxon>
        <taxon>Pterygota</taxon>
        <taxon>Neoptera</taxon>
        <taxon>Polyneoptera</taxon>
        <taxon>Dictyoptera</taxon>
        <taxon>Blattodea</taxon>
        <taxon>Blattoidea</taxon>
        <taxon>Blattidae</taxon>
        <taxon>Blattinae</taxon>
        <taxon>Periplaneta</taxon>
    </lineage>
</organism>
<gene>
    <name evidence="1" type="ORF">ANN_24685</name>
</gene>
<protein>
    <submittedName>
        <fullName evidence="1">Uncharacterized protein</fullName>
    </submittedName>
</protein>
<sequence>LVWRGRYNIFNEPDIVKLKKLQWAGDVLHADDQRTMKTFNILPEGTWKVGRPKLRWKECVRQDIRTLGINNCRIVAMNREGQMAEAFEEGR</sequence>
<comment type="caution">
    <text evidence="1">The sequence shown here is derived from an EMBL/GenBank/DDBJ whole genome shotgun (WGS) entry which is preliminary data.</text>
</comment>